<comment type="caution">
    <text evidence="2">The sequence shown here is derived from an EMBL/GenBank/DDBJ whole genome shotgun (WGS) entry which is preliminary data.</text>
</comment>
<feature type="compositionally biased region" description="Basic and acidic residues" evidence="1">
    <location>
        <begin position="93"/>
        <end position="106"/>
    </location>
</feature>
<organism evidence="2 3">
    <name type="scientific">Rhodovibrio sodomensis</name>
    <dbReference type="NCBI Taxonomy" id="1088"/>
    <lineage>
        <taxon>Bacteria</taxon>
        <taxon>Pseudomonadati</taxon>
        <taxon>Pseudomonadota</taxon>
        <taxon>Alphaproteobacteria</taxon>
        <taxon>Rhodospirillales</taxon>
        <taxon>Rhodovibrionaceae</taxon>
        <taxon>Rhodovibrio</taxon>
    </lineage>
</organism>
<reference evidence="2 3" key="1">
    <citation type="journal article" date="2020" name="Microorganisms">
        <title>Osmotic Adaptation and Compatible Solute Biosynthesis of Phototrophic Bacteria as Revealed from Genome Analyses.</title>
        <authorList>
            <person name="Imhoff J.F."/>
            <person name="Rahn T."/>
            <person name="Kunzel S."/>
            <person name="Keller A."/>
            <person name="Neulinger S.C."/>
        </authorList>
    </citation>
    <scope>NUCLEOTIDE SEQUENCE [LARGE SCALE GENOMIC DNA]</scope>
    <source>
        <strain evidence="2 3">DSM 9895</strain>
    </source>
</reference>
<keyword evidence="3" id="KW-1185">Reference proteome</keyword>
<dbReference type="RefSeq" id="WP_200338801.1">
    <property type="nucleotide sequence ID" value="NZ_NRRL01000001.1"/>
</dbReference>
<gene>
    <name evidence="2" type="ORF">CKO28_01615</name>
</gene>
<dbReference type="EMBL" id="NRRL01000001">
    <property type="protein sequence ID" value="MBK1666742.1"/>
    <property type="molecule type" value="Genomic_DNA"/>
</dbReference>
<evidence type="ECO:0000313" key="3">
    <source>
        <dbReference type="Proteomes" id="UP001296873"/>
    </source>
</evidence>
<name>A0ABS1D9Z0_9PROT</name>
<feature type="region of interest" description="Disordered" evidence="1">
    <location>
        <begin position="71"/>
        <end position="106"/>
    </location>
</feature>
<protein>
    <submittedName>
        <fullName evidence="2">Uncharacterized protein</fullName>
    </submittedName>
</protein>
<accession>A0ABS1D9Z0</accession>
<dbReference type="Proteomes" id="UP001296873">
    <property type="component" value="Unassembled WGS sequence"/>
</dbReference>
<proteinExistence type="predicted"/>
<evidence type="ECO:0000313" key="2">
    <source>
        <dbReference type="EMBL" id="MBK1666742.1"/>
    </source>
</evidence>
<sequence length="106" mass="11141">MTITSKRRMIGEPLCPCNSAPRRLCPSPNDAASCACNPRRDTGPGKVDPVLMQRIQDRRLSSPAARAILAASGRSNTALDETSARDSGAAHPDAAHPEAAHPEAAE</sequence>
<evidence type="ECO:0000256" key="1">
    <source>
        <dbReference type="SAM" id="MobiDB-lite"/>
    </source>
</evidence>